<dbReference type="Gene3D" id="1.10.150.130">
    <property type="match status" value="1"/>
</dbReference>
<dbReference type="InterPro" id="IPR002104">
    <property type="entry name" value="Integrase_catalytic"/>
</dbReference>
<evidence type="ECO:0000256" key="4">
    <source>
        <dbReference type="ARBA" id="ARBA00023172"/>
    </source>
</evidence>
<dbReference type="PANTHER" id="PTHR30349">
    <property type="entry name" value="PHAGE INTEGRASE-RELATED"/>
    <property type="match status" value="1"/>
</dbReference>
<keyword evidence="3 5" id="KW-0238">DNA-binding</keyword>
<protein>
    <submittedName>
        <fullName evidence="8">Site-specific integrase</fullName>
    </submittedName>
</protein>
<keyword evidence="9" id="KW-1185">Reference proteome</keyword>
<evidence type="ECO:0000256" key="3">
    <source>
        <dbReference type="ARBA" id="ARBA00023125"/>
    </source>
</evidence>
<dbReference type="InterPro" id="IPR050090">
    <property type="entry name" value="Tyrosine_recombinase_XerCD"/>
</dbReference>
<dbReference type="EMBL" id="JAHCVK010000002">
    <property type="protein sequence ID" value="MBT0652906.1"/>
    <property type="molecule type" value="Genomic_DNA"/>
</dbReference>
<feature type="domain" description="Tyr recombinase" evidence="6">
    <location>
        <begin position="217"/>
        <end position="408"/>
    </location>
</feature>
<dbReference type="InterPro" id="IPR010998">
    <property type="entry name" value="Integrase_recombinase_N"/>
</dbReference>
<proteinExistence type="inferred from homology"/>
<sequence length="414" mass="47816">MSTKTYLFCRKNTYYYRIKVPTDLLSIIPAVEIKKSLKTSDLDKAQSLSAAMGYKVHAAFMQLRSGMLSEQQVKVVVNQLLSKKLDSDSITLSSAIKDYIRRNERSWTLKTRMEVEGSYNLLLQIMGDRPMSILARHDLVSLRDTLTKLPPNIQKTYPGRSISEILRHSNLVPMSVTSINKHLTRMSSLMRFCVLEGHISVNYAEGLQLPQTQRTDEERKSYNMEDIAVIRNLLPCDSGNLERQWIPVIGMYSGMRLDEICQLYLEDIVDIEGIPCFDINDKGDKKLKNKTSRRIIPVHPRLLKDGLLEYVENMRKGGQVRLWPNLIKRRDGYSHDFGKWYQRFNRKYVTDDTRKVFHSFRHTVADHMKQKGVSDTVIAEILGHAHDSIAMGRYGKRYQPQVLLDALLKLEYGV</sequence>
<organism evidence="8 9">
    <name type="scientific">Geomobilimonas luticola</name>
    <dbReference type="NCBI Taxonomy" id="1114878"/>
    <lineage>
        <taxon>Bacteria</taxon>
        <taxon>Pseudomonadati</taxon>
        <taxon>Thermodesulfobacteriota</taxon>
        <taxon>Desulfuromonadia</taxon>
        <taxon>Geobacterales</taxon>
        <taxon>Geobacteraceae</taxon>
        <taxon>Geomobilimonas</taxon>
    </lineage>
</organism>
<dbReference type="Gene3D" id="1.10.443.10">
    <property type="entry name" value="Intergrase catalytic core"/>
    <property type="match status" value="1"/>
</dbReference>
<evidence type="ECO:0000313" key="9">
    <source>
        <dbReference type="Proteomes" id="UP000756860"/>
    </source>
</evidence>
<dbReference type="CDD" id="cd01184">
    <property type="entry name" value="INT_C_like_1"/>
    <property type="match status" value="1"/>
</dbReference>
<dbReference type="Proteomes" id="UP000756860">
    <property type="component" value="Unassembled WGS sequence"/>
</dbReference>
<dbReference type="SUPFAM" id="SSF56349">
    <property type="entry name" value="DNA breaking-rejoining enzymes"/>
    <property type="match status" value="1"/>
</dbReference>
<dbReference type="PROSITE" id="PS51900">
    <property type="entry name" value="CB"/>
    <property type="match status" value="1"/>
</dbReference>
<evidence type="ECO:0000256" key="2">
    <source>
        <dbReference type="ARBA" id="ARBA00022908"/>
    </source>
</evidence>
<evidence type="ECO:0000259" key="7">
    <source>
        <dbReference type="PROSITE" id="PS51900"/>
    </source>
</evidence>
<accession>A0ABS5SE70</accession>
<evidence type="ECO:0000256" key="5">
    <source>
        <dbReference type="PROSITE-ProRule" id="PRU01248"/>
    </source>
</evidence>
<name>A0ABS5SE70_9BACT</name>
<evidence type="ECO:0000259" key="6">
    <source>
        <dbReference type="PROSITE" id="PS51898"/>
    </source>
</evidence>
<dbReference type="Pfam" id="PF20172">
    <property type="entry name" value="DUF6538"/>
    <property type="match status" value="1"/>
</dbReference>
<dbReference type="RefSeq" id="WP_214174897.1">
    <property type="nucleotide sequence ID" value="NZ_JAHCVK010000002.1"/>
</dbReference>
<keyword evidence="4" id="KW-0233">DNA recombination</keyword>
<dbReference type="PROSITE" id="PS51898">
    <property type="entry name" value="TYR_RECOMBINASE"/>
    <property type="match status" value="1"/>
</dbReference>
<dbReference type="InterPro" id="IPR011010">
    <property type="entry name" value="DNA_brk_join_enz"/>
</dbReference>
<feature type="domain" description="Core-binding (CB)" evidence="7">
    <location>
        <begin position="90"/>
        <end position="194"/>
    </location>
</feature>
<dbReference type="InterPro" id="IPR044068">
    <property type="entry name" value="CB"/>
</dbReference>
<reference evidence="8 9" key="1">
    <citation type="submission" date="2021-05" db="EMBL/GenBank/DDBJ databases">
        <title>The draft genome of Geobacter luticola JCM 17780.</title>
        <authorList>
            <person name="Xu Z."/>
            <person name="Masuda Y."/>
            <person name="Itoh H."/>
            <person name="Senoo K."/>
        </authorList>
    </citation>
    <scope>NUCLEOTIDE SEQUENCE [LARGE SCALE GENOMIC DNA]</scope>
    <source>
        <strain evidence="8 9">JCM 17780</strain>
    </source>
</reference>
<comment type="caution">
    <text evidence="8">The sequence shown here is derived from an EMBL/GenBank/DDBJ whole genome shotgun (WGS) entry which is preliminary data.</text>
</comment>
<dbReference type="InterPro" id="IPR046668">
    <property type="entry name" value="DUF6538"/>
</dbReference>
<dbReference type="PANTHER" id="PTHR30349:SF41">
    <property type="entry name" value="INTEGRASE_RECOMBINASE PROTEIN MJ0367-RELATED"/>
    <property type="match status" value="1"/>
</dbReference>
<comment type="similarity">
    <text evidence="1">Belongs to the 'phage' integrase family.</text>
</comment>
<gene>
    <name evidence="8" type="ORF">KI810_07550</name>
</gene>
<evidence type="ECO:0000256" key="1">
    <source>
        <dbReference type="ARBA" id="ARBA00008857"/>
    </source>
</evidence>
<keyword evidence="2" id="KW-0229">DNA integration</keyword>
<dbReference type="Pfam" id="PF00589">
    <property type="entry name" value="Phage_integrase"/>
    <property type="match status" value="1"/>
</dbReference>
<dbReference type="InterPro" id="IPR013762">
    <property type="entry name" value="Integrase-like_cat_sf"/>
</dbReference>
<evidence type="ECO:0000313" key="8">
    <source>
        <dbReference type="EMBL" id="MBT0652906.1"/>
    </source>
</evidence>